<evidence type="ECO:0000259" key="2">
    <source>
        <dbReference type="Pfam" id="PF14916"/>
    </source>
</evidence>
<sequence length="239" mass="26684">MDPKGIDKQIYPICLWKTGVVLVCFPLFAPSCIDPDAPRRAAVRFSLIQSAGPLALSYDAPITVACFHHFPAPSSFISGLQSDCEEESRGILGNKNGLRTSRLSCRLKPVSDRRSSLFSSVETVTLSSLSLNFTEWQVMKIDLLFALPLSLQTPAAMGEESCLSQQIQSVERSVVFLRQEHLTLLHGLHLEILSLQKRCSGEGDVQLLVVLYSSRNIRYCLIREHFFCKLVFTFSVFLA</sequence>
<evidence type="ECO:0000313" key="4">
    <source>
        <dbReference type="Proteomes" id="UP001476798"/>
    </source>
</evidence>
<gene>
    <name evidence="3" type="ORF">GOODEAATRI_029840</name>
</gene>
<organism evidence="3 4">
    <name type="scientific">Goodea atripinnis</name>
    <dbReference type="NCBI Taxonomy" id="208336"/>
    <lineage>
        <taxon>Eukaryota</taxon>
        <taxon>Metazoa</taxon>
        <taxon>Chordata</taxon>
        <taxon>Craniata</taxon>
        <taxon>Vertebrata</taxon>
        <taxon>Euteleostomi</taxon>
        <taxon>Actinopterygii</taxon>
        <taxon>Neopterygii</taxon>
        <taxon>Teleostei</taxon>
        <taxon>Neoteleostei</taxon>
        <taxon>Acanthomorphata</taxon>
        <taxon>Ovalentaria</taxon>
        <taxon>Atherinomorphae</taxon>
        <taxon>Cyprinodontiformes</taxon>
        <taxon>Goodeidae</taxon>
        <taxon>Goodea</taxon>
    </lineage>
</organism>
<evidence type="ECO:0000256" key="1">
    <source>
        <dbReference type="ARBA" id="ARBA00023054"/>
    </source>
</evidence>
<protein>
    <recommendedName>
        <fullName evidence="2">CCDC92/74 N-terminal domain-containing protein</fullName>
    </recommendedName>
</protein>
<name>A0ABV0Q274_9TELE</name>
<keyword evidence="1" id="KW-0175">Coiled coil</keyword>
<keyword evidence="4" id="KW-1185">Reference proteome</keyword>
<dbReference type="InterPro" id="IPR040370">
    <property type="entry name" value="CCDC74A/CCDC74B/CCDC92"/>
</dbReference>
<proteinExistence type="predicted"/>
<dbReference type="PANTHER" id="PTHR14882:SF3">
    <property type="entry name" value="COILED-COIL DOMAIN CONTAINING 92B"/>
    <property type="match status" value="1"/>
</dbReference>
<dbReference type="InterPro" id="IPR039496">
    <property type="entry name" value="CCDC92/74_N"/>
</dbReference>
<evidence type="ECO:0000313" key="3">
    <source>
        <dbReference type="EMBL" id="MEQ2189869.1"/>
    </source>
</evidence>
<comment type="caution">
    <text evidence="3">The sequence shown here is derived from an EMBL/GenBank/DDBJ whole genome shotgun (WGS) entry which is preliminary data.</text>
</comment>
<dbReference type="EMBL" id="JAHRIO010094491">
    <property type="protein sequence ID" value="MEQ2189869.1"/>
    <property type="molecule type" value="Genomic_DNA"/>
</dbReference>
<reference evidence="3 4" key="1">
    <citation type="submission" date="2021-06" db="EMBL/GenBank/DDBJ databases">
        <authorList>
            <person name="Palmer J.M."/>
        </authorList>
    </citation>
    <scope>NUCLEOTIDE SEQUENCE [LARGE SCALE GENOMIC DNA]</scope>
    <source>
        <strain evidence="3 4">GA_2019</strain>
        <tissue evidence="3">Muscle</tissue>
    </source>
</reference>
<dbReference type="Pfam" id="PF14916">
    <property type="entry name" value="CCDC92"/>
    <property type="match status" value="1"/>
</dbReference>
<feature type="domain" description="CCDC92/74 N-terminal" evidence="2">
    <location>
        <begin position="164"/>
        <end position="200"/>
    </location>
</feature>
<dbReference type="PANTHER" id="PTHR14882">
    <property type="entry name" value="COILED-COIL DOMAIN-CONTAINING 74A"/>
    <property type="match status" value="1"/>
</dbReference>
<accession>A0ABV0Q274</accession>
<dbReference type="Proteomes" id="UP001476798">
    <property type="component" value="Unassembled WGS sequence"/>
</dbReference>